<comment type="caution">
    <text evidence="2">The sequence shown here is derived from an EMBL/GenBank/DDBJ whole genome shotgun (WGS) entry which is preliminary data.</text>
</comment>
<name>K2P5U7_9FLAO</name>
<keyword evidence="1" id="KW-0472">Membrane</keyword>
<dbReference type="OrthoDB" id="9815897at2"/>
<sequence length="98" mass="10872">MIQLLSSSVEDLMLPCLNKTLFGMECPGCGLQRSLLLIGQGEFVAAFKMYPAIYPLLGFIIFIGLSTFMSFKNSNKIKMYLAVLTIATIIISFIIKLI</sequence>
<dbReference type="PATRIC" id="fig|555500.3.peg.512"/>
<evidence type="ECO:0008006" key="4">
    <source>
        <dbReference type="Google" id="ProtNLM"/>
    </source>
</evidence>
<dbReference type="RefSeq" id="WP_008990367.1">
    <property type="nucleotide sequence ID" value="NZ_AMSG01000002.1"/>
</dbReference>
<keyword evidence="3" id="KW-1185">Reference proteome</keyword>
<accession>K2P5U7</accession>
<proteinExistence type="predicted"/>
<dbReference type="Pfam" id="PF10825">
    <property type="entry name" value="DUF2752"/>
    <property type="match status" value="1"/>
</dbReference>
<feature type="transmembrane region" description="Helical" evidence="1">
    <location>
        <begin position="77"/>
        <end position="95"/>
    </location>
</feature>
<keyword evidence="1" id="KW-1133">Transmembrane helix</keyword>
<keyword evidence="1" id="KW-0812">Transmembrane</keyword>
<dbReference type="EMBL" id="AMSG01000002">
    <property type="protein sequence ID" value="EKF56348.1"/>
    <property type="molecule type" value="Genomic_DNA"/>
</dbReference>
<evidence type="ECO:0000313" key="2">
    <source>
        <dbReference type="EMBL" id="EKF56348.1"/>
    </source>
</evidence>
<dbReference type="STRING" id="555500.I215_02458"/>
<organism evidence="2 3">
    <name type="scientific">Galbibacter marinus</name>
    <dbReference type="NCBI Taxonomy" id="555500"/>
    <lineage>
        <taxon>Bacteria</taxon>
        <taxon>Pseudomonadati</taxon>
        <taxon>Bacteroidota</taxon>
        <taxon>Flavobacteriia</taxon>
        <taxon>Flavobacteriales</taxon>
        <taxon>Flavobacteriaceae</taxon>
        <taxon>Galbibacter</taxon>
    </lineage>
</organism>
<dbReference type="AlphaFoldDB" id="K2P5U7"/>
<evidence type="ECO:0000313" key="3">
    <source>
        <dbReference type="Proteomes" id="UP000007364"/>
    </source>
</evidence>
<dbReference type="Proteomes" id="UP000007364">
    <property type="component" value="Unassembled WGS sequence"/>
</dbReference>
<evidence type="ECO:0000256" key="1">
    <source>
        <dbReference type="SAM" id="Phobius"/>
    </source>
</evidence>
<feature type="transmembrane region" description="Helical" evidence="1">
    <location>
        <begin position="52"/>
        <end position="71"/>
    </location>
</feature>
<dbReference type="InterPro" id="IPR021215">
    <property type="entry name" value="DUF2752"/>
</dbReference>
<gene>
    <name evidence="2" type="ORF">I215_02458</name>
</gene>
<dbReference type="eggNOG" id="ENOG5032Y6U">
    <property type="taxonomic scope" value="Bacteria"/>
</dbReference>
<reference evidence="2 3" key="1">
    <citation type="journal article" date="2012" name="J. Bacteriol.">
        <title>Genome Sequence of Galbibacter marinum Type Strain ck-I2-15.</title>
        <authorList>
            <person name="Lai Q."/>
            <person name="Li C."/>
            <person name="Shao Z."/>
        </authorList>
    </citation>
    <scope>NUCLEOTIDE SEQUENCE [LARGE SCALE GENOMIC DNA]</scope>
    <source>
        <strain evidence="3">ck-I2-15</strain>
    </source>
</reference>
<protein>
    <recommendedName>
        <fullName evidence="4">DUF2752 domain-containing protein</fullName>
    </recommendedName>
</protein>